<feature type="transmembrane region" description="Helical" evidence="5">
    <location>
        <begin position="130"/>
        <end position="150"/>
    </location>
</feature>
<evidence type="ECO:0000313" key="6">
    <source>
        <dbReference type="EMBL" id="MVX60661.1"/>
    </source>
</evidence>
<evidence type="ECO:0000256" key="5">
    <source>
        <dbReference type="SAM" id="Phobius"/>
    </source>
</evidence>
<sequence length="303" mass="30950">MESPSNNFLALLHPAVTLGFFACALGLTVLVAAPAFVALSFGAAACCLITVRGRRAWGLIGGLVPLVVLVAAMNPLFNTEGATVLFAYGDGRPYTAEALILGIAMGATLAAALLWFASLNAVLTSDKATFLFGSAAPALTTVLTLVMRLVPGYGRRATEVFRARRALGRDAGEPESLAEKVRAGATVLGALTGWALDHGVVTADSMAARGFGSGKRTSYRSYRFTGRDDAVVAVAVVLLMAIGAGVLAGAVPLGYTPADAIAAGVAPSPLAVGVLVAYGAFLLLPAALNLGGEVRWRCSLSNI</sequence>
<organism evidence="6 7">
    <name type="scientific">Adlercreutzia mucosicola</name>
    <dbReference type="NCBI Taxonomy" id="580026"/>
    <lineage>
        <taxon>Bacteria</taxon>
        <taxon>Bacillati</taxon>
        <taxon>Actinomycetota</taxon>
        <taxon>Coriobacteriia</taxon>
        <taxon>Eggerthellales</taxon>
        <taxon>Eggerthellaceae</taxon>
        <taxon>Adlercreutzia</taxon>
    </lineage>
</organism>
<feature type="transmembrane region" description="Helical" evidence="5">
    <location>
        <begin position="270"/>
        <end position="290"/>
    </location>
</feature>
<gene>
    <name evidence="6" type="ORF">GKZ27_04195</name>
</gene>
<evidence type="ECO:0000256" key="3">
    <source>
        <dbReference type="ARBA" id="ARBA00022989"/>
    </source>
</evidence>
<comment type="caution">
    <text evidence="6">The sequence shown here is derived from an EMBL/GenBank/DDBJ whole genome shotgun (WGS) entry which is preliminary data.</text>
</comment>
<dbReference type="Proteomes" id="UP000463388">
    <property type="component" value="Unassembled WGS sequence"/>
</dbReference>
<keyword evidence="7" id="KW-1185">Reference proteome</keyword>
<dbReference type="EMBL" id="WSRR01000006">
    <property type="protein sequence ID" value="MVX60661.1"/>
    <property type="molecule type" value="Genomic_DNA"/>
</dbReference>
<feature type="transmembrane region" description="Helical" evidence="5">
    <location>
        <begin position="230"/>
        <end position="250"/>
    </location>
</feature>
<dbReference type="GO" id="GO:0005886">
    <property type="term" value="C:plasma membrane"/>
    <property type="evidence" value="ECO:0007669"/>
    <property type="project" value="UniProtKB-ARBA"/>
</dbReference>
<keyword evidence="2 5" id="KW-0812">Transmembrane</keyword>
<comment type="subcellular location">
    <subcellularLocation>
        <location evidence="1">Membrane</location>
        <topology evidence="1">Multi-pass membrane protein</topology>
    </subcellularLocation>
</comment>
<evidence type="ECO:0000256" key="2">
    <source>
        <dbReference type="ARBA" id="ARBA00022692"/>
    </source>
</evidence>
<proteinExistence type="predicted"/>
<evidence type="ECO:0000256" key="1">
    <source>
        <dbReference type="ARBA" id="ARBA00004141"/>
    </source>
</evidence>
<evidence type="ECO:0000256" key="4">
    <source>
        <dbReference type="ARBA" id="ARBA00023136"/>
    </source>
</evidence>
<accession>A0A6N8JL86</accession>
<dbReference type="AlphaFoldDB" id="A0A6N8JL86"/>
<feature type="transmembrane region" description="Helical" evidence="5">
    <location>
        <begin position="55"/>
        <end position="77"/>
    </location>
</feature>
<dbReference type="InterPro" id="IPR003339">
    <property type="entry name" value="ABC/ECF_trnsptr_transmembrane"/>
</dbReference>
<keyword evidence="4 5" id="KW-0472">Membrane</keyword>
<reference evidence="6 7" key="1">
    <citation type="submission" date="2019-12" db="EMBL/GenBank/DDBJ databases">
        <title>Microbes associate with the intestines of laboratory mice.</title>
        <authorList>
            <person name="Navarre W."/>
            <person name="Wong E."/>
        </authorList>
    </citation>
    <scope>NUCLEOTIDE SEQUENCE [LARGE SCALE GENOMIC DNA]</scope>
    <source>
        <strain evidence="6 7">NM66_B29</strain>
    </source>
</reference>
<name>A0A6N8JL86_9ACTN</name>
<evidence type="ECO:0000313" key="7">
    <source>
        <dbReference type="Proteomes" id="UP000463388"/>
    </source>
</evidence>
<feature type="transmembrane region" description="Helical" evidence="5">
    <location>
        <begin position="98"/>
        <end position="118"/>
    </location>
</feature>
<dbReference type="CDD" id="cd16914">
    <property type="entry name" value="EcfT"/>
    <property type="match status" value="1"/>
</dbReference>
<evidence type="ECO:0008006" key="8">
    <source>
        <dbReference type="Google" id="ProtNLM"/>
    </source>
</evidence>
<protein>
    <recommendedName>
        <fullName evidence="8">Energy-coupling factor transporter transmembrane protein EcfT</fullName>
    </recommendedName>
</protein>
<keyword evidence="3 5" id="KW-1133">Transmembrane helix</keyword>